<organism evidence="3 4">
    <name type="scientific">Psychrosphaera algicola</name>
    <dbReference type="NCBI Taxonomy" id="3023714"/>
    <lineage>
        <taxon>Bacteria</taxon>
        <taxon>Pseudomonadati</taxon>
        <taxon>Pseudomonadota</taxon>
        <taxon>Gammaproteobacteria</taxon>
        <taxon>Alteromonadales</taxon>
        <taxon>Pseudoalteromonadaceae</taxon>
        <taxon>Psychrosphaera</taxon>
    </lineage>
</organism>
<feature type="domain" description="SMP-30/Gluconolactonase/LRE-like region" evidence="2">
    <location>
        <begin position="17"/>
        <end position="258"/>
    </location>
</feature>
<proteinExistence type="inferred from homology"/>
<dbReference type="Pfam" id="PF08450">
    <property type="entry name" value="SGL"/>
    <property type="match status" value="1"/>
</dbReference>
<gene>
    <name evidence="3" type="ORF">PN838_14220</name>
</gene>
<dbReference type="InterPro" id="IPR005511">
    <property type="entry name" value="SMP-30"/>
</dbReference>
<accession>A0ABT5FDY3</accession>
<comment type="similarity">
    <text evidence="1">Belongs to the SMP-30/CGR1 family.</text>
</comment>
<dbReference type="InterPro" id="IPR011042">
    <property type="entry name" value="6-blade_b-propeller_TolB-like"/>
</dbReference>
<reference evidence="3 4" key="1">
    <citation type="submission" date="2023-01" db="EMBL/GenBank/DDBJ databases">
        <title>Psychrosphaera sp. nov., isolated from marine algae.</title>
        <authorList>
            <person name="Bayburt H."/>
            <person name="Choi B.J."/>
            <person name="Kim J.M."/>
            <person name="Choi D.G."/>
            <person name="Jeon C.O."/>
        </authorList>
    </citation>
    <scope>NUCLEOTIDE SEQUENCE [LARGE SCALE GENOMIC DNA]</scope>
    <source>
        <strain evidence="3 4">G1-22</strain>
    </source>
</reference>
<dbReference type="PANTHER" id="PTHR10907:SF47">
    <property type="entry name" value="REGUCALCIN"/>
    <property type="match status" value="1"/>
</dbReference>
<evidence type="ECO:0000259" key="2">
    <source>
        <dbReference type="Pfam" id="PF08450"/>
    </source>
</evidence>
<dbReference type="EMBL" id="JAQOMS010000002">
    <property type="protein sequence ID" value="MDC2889724.1"/>
    <property type="molecule type" value="Genomic_DNA"/>
</dbReference>
<evidence type="ECO:0000313" key="3">
    <source>
        <dbReference type="EMBL" id="MDC2889724.1"/>
    </source>
</evidence>
<dbReference type="SUPFAM" id="SSF63829">
    <property type="entry name" value="Calcium-dependent phosphotriesterase"/>
    <property type="match status" value="1"/>
</dbReference>
<dbReference type="InterPro" id="IPR013658">
    <property type="entry name" value="SGL"/>
</dbReference>
<sequence>MTELTYVATLDVPVARLGEGLYFCSHEMALYWVDILQPRLFRQDLNNQSITIQEFDEAICWVNKDINGKLVIGCNSGIFHYSFKSQRKTLLWRNREVKNNVRLNDAKCDRSGRLYFGTLDNSETKAKGRLYTIDNSHSCITVDTGYTVSNGPAFNLSGDIIYSVSSTERTIYKIQYSKQHNAFSKSVFIKWPSSQGYPDGLTVDNQNNLWIASWGGAAVYCYSEQGKLVIKVSVPALYVTNITFAGPRLNDVYITSASHTMTETELTKFPDSGKVFHYKADNFNGVAETAIRYLPKS</sequence>
<dbReference type="PANTHER" id="PTHR10907">
    <property type="entry name" value="REGUCALCIN"/>
    <property type="match status" value="1"/>
</dbReference>
<keyword evidence="4" id="KW-1185">Reference proteome</keyword>
<evidence type="ECO:0000313" key="4">
    <source>
        <dbReference type="Proteomes" id="UP001528411"/>
    </source>
</evidence>
<evidence type="ECO:0000256" key="1">
    <source>
        <dbReference type="ARBA" id="ARBA00008853"/>
    </source>
</evidence>
<dbReference type="Gene3D" id="2.120.10.30">
    <property type="entry name" value="TolB, C-terminal domain"/>
    <property type="match status" value="1"/>
</dbReference>
<protein>
    <submittedName>
        <fullName evidence="3">SMP-30/gluconolactonase/LRE family protein</fullName>
    </submittedName>
</protein>
<name>A0ABT5FDY3_9GAMM</name>
<dbReference type="RefSeq" id="WP_272181101.1">
    <property type="nucleotide sequence ID" value="NZ_JAQOMS010000002.1"/>
</dbReference>
<dbReference type="Proteomes" id="UP001528411">
    <property type="component" value="Unassembled WGS sequence"/>
</dbReference>
<comment type="caution">
    <text evidence="3">The sequence shown here is derived from an EMBL/GenBank/DDBJ whole genome shotgun (WGS) entry which is preliminary data.</text>
</comment>
<dbReference type="PRINTS" id="PR01790">
    <property type="entry name" value="SMP30FAMILY"/>
</dbReference>